<reference evidence="1 2" key="1">
    <citation type="submission" date="2020-03" db="EMBL/GenBank/DDBJ databases">
        <title>Dissostichus mawsoni Genome sequencing and assembly.</title>
        <authorList>
            <person name="Park H."/>
        </authorList>
    </citation>
    <scope>NUCLEOTIDE SEQUENCE [LARGE SCALE GENOMIC DNA]</scope>
    <source>
        <strain evidence="1">DM0001</strain>
        <tissue evidence="1">Muscle</tissue>
    </source>
</reference>
<evidence type="ECO:0000313" key="1">
    <source>
        <dbReference type="EMBL" id="KAF3840971.1"/>
    </source>
</evidence>
<dbReference type="AlphaFoldDB" id="A0A7J5XVN8"/>
<protein>
    <submittedName>
        <fullName evidence="1">Uncharacterized protein</fullName>
    </submittedName>
</protein>
<dbReference type="EMBL" id="JAAKFY010000020">
    <property type="protein sequence ID" value="KAF3840971.1"/>
    <property type="molecule type" value="Genomic_DNA"/>
</dbReference>
<organism evidence="1 2">
    <name type="scientific">Dissostichus mawsoni</name>
    <name type="common">Antarctic cod</name>
    <dbReference type="NCBI Taxonomy" id="36200"/>
    <lineage>
        <taxon>Eukaryota</taxon>
        <taxon>Metazoa</taxon>
        <taxon>Chordata</taxon>
        <taxon>Craniata</taxon>
        <taxon>Vertebrata</taxon>
        <taxon>Euteleostomi</taxon>
        <taxon>Actinopterygii</taxon>
        <taxon>Neopterygii</taxon>
        <taxon>Teleostei</taxon>
        <taxon>Neoteleostei</taxon>
        <taxon>Acanthomorphata</taxon>
        <taxon>Eupercaria</taxon>
        <taxon>Perciformes</taxon>
        <taxon>Notothenioidei</taxon>
        <taxon>Nototheniidae</taxon>
        <taxon>Dissostichus</taxon>
    </lineage>
</organism>
<accession>A0A7J5XVN8</accession>
<keyword evidence="2" id="KW-1185">Reference proteome</keyword>
<dbReference type="OrthoDB" id="424753at2759"/>
<proteinExistence type="predicted"/>
<evidence type="ECO:0000313" key="2">
    <source>
        <dbReference type="Proteomes" id="UP000518266"/>
    </source>
</evidence>
<gene>
    <name evidence="1" type="ORF">F7725_006833</name>
</gene>
<name>A0A7J5XVN8_DISMA</name>
<sequence>MLGSGSCTSIINLRFQEGSEGSPSNPAKFKNQDFAQLKDNHLRRGGSLWTAPSHLTAALWETCRSSAVGRKPK</sequence>
<comment type="caution">
    <text evidence="1">The sequence shown here is derived from an EMBL/GenBank/DDBJ whole genome shotgun (WGS) entry which is preliminary data.</text>
</comment>
<dbReference type="Proteomes" id="UP000518266">
    <property type="component" value="Unassembled WGS sequence"/>
</dbReference>